<protein>
    <recommendedName>
        <fullName evidence="3">RING-type domain-containing protein</fullName>
    </recommendedName>
</protein>
<keyword evidence="2" id="KW-0863">Zinc-finger</keyword>
<dbReference type="InterPro" id="IPR049730">
    <property type="entry name" value="SNF2/RAD54-like_C"/>
</dbReference>
<evidence type="ECO:0000256" key="2">
    <source>
        <dbReference type="PROSITE-ProRule" id="PRU00175"/>
    </source>
</evidence>
<dbReference type="Gene3D" id="3.40.50.300">
    <property type="entry name" value="P-loop containing nucleotide triphosphate hydrolases"/>
    <property type="match status" value="1"/>
</dbReference>
<reference evidence="4 5" key="1">
    <citation type="submission" date="2024-03" db="EMBL/GenBank/DDBJ databases">
        <title>Aureococcus anophagefferens CCMP1851 and Kratosvirus quantuckense: Draft genome of a second virus-susceptible host strain in the model system.</title>
        <authorList>
            <person name="Chase E."/>
            <person name="Truchon A.R."/>
            <person name="Schepens W."/>
            <person name="Wilhelm S.W."/>
        </authorList>
    </citation>
    <scope>NUCLEOTIDE SEQUENCE [LARGE SCALE GENOMIC DNA]</scope>
    <source>
        <strain evidence="4 5">CCMP1851</strain>
    </source>
</reference>
<gene>
    <name evidence="4" type="ORF">SO694_0022005</name>
</gene>
<keyword evidence="2" id="KW-0862">Zinc</keyword>
<evidence type="ECO:0000256" key="1">
    <source>
        <dbReference type="ARBA" id="ARBA00022801"/>
    </source>
</evidence>
<dbReference type="InterPro" id="IPR027417">
    <property type="entry name" value="P-loop_NTPase"/>
</dbReference>
<evidence type="ECO:0000313" key="5">
    <source>
        <dbReference type="Proteomes" id="UP001363151"/>
    </source>
</evidence>
<dbReference type="Pfam" id="PF13639">
    <property type="entry name" value="zf-RING_2"/>
    <property type="match status" value="1"/>
</dbReference>
<accession>A0ABR1G5G2</accession>
<keyword evidence="5" id="KW-1185">Reference proteome</keyword>
<comment type="caution">
    <text evidence="4">The sequence shown here is derived from an EMBL/GenBank/DDBJ whole genome shotgun (WGS) entry which is preliminary data.</text>
</comment>
<feature type="domain" description="RING-type" evidence="3">
    <location>
        <begin position="411"/>
        <end position="456"/>
    </location>
</feature>
<dbReference type="PANTHER" id="PTHR45865">
    <property type="entry name" value="E3 UBIQUITIN-PROTEIN LIGASE SHPRH FAMILY MEMBER"/>
    <property type="match status" value="1"/>
</dbReference>
<organism evidence="4 5">
    <name type="scientific">Aureococcus anophagefferens</name>
    <name type="common">Harmful bloom alga</name>
    <dbReference type="NCBI Taxonomy" id="44056"/>
    <lineage>
        <taxon>Eukaryota</taxon>
        <taxon>Sar</taxon>
        <taxon>Stramenopiles</taxon>
        <taxon>Ochrophyta</taxon>
        <taxon>Pelagophyceae</taxon>
        <taxon>Pelagomonadales</taxon>
        <taxon>Pelagomonadaceae</taxon>
        <taxon>Aureococcus</taxon>
    </lineage>
</organism>
<name>A0ABR1G5G2_AURAN</name>
<dbReference type="Gene3D" id="3.30.40.10">
    <property type="entry name" value="Zinc/RING finger domain, C3HC4 (zinc finger)"/>
    <property type="match status" value="1"/>
</dbReference>
<dbReference type="SUPFAM" id="SSF52540">
    <property type="entry name" value="P-loop containing nucleoside triphosphate hydrolases"/>
    <property type="match status" value="1"/>
</dbReference>
<dbReference type="EMBL" id="JBBJCI010000109">
    <property type="protein sequence ID" value="KAK7248297.1"/>
    <property type="molecule type" value="Genomic_DNA"/>
</dbReference>
<dbReference type="PROSITE" id="PS50089">
    <property type="entry name" value="ZF_RING_2"/>
    <property type="match status" value="1"/>
</dbReference>
<evidence type="ECO:0000313" key="4">
    <source>
        <dbReference type="EMBL" id="KAK7248297.1"/>
    </source>
</evidence>
<dbReference type="InterPro" id="IPR013083">
    <property type="entry name" value="Znf_RING/FYVE/PHD"/>
</dbReference>
<dbReference type="PANTHER" id="PTHR45865:SF1">
    <property type="entry name" value="E3 UBIQUITIN-PROTEIN LIGASE SHPRH"/>
    <property type="match status" value="1"/>
</dbReference>
<dbReference type="InterPro" id="IPR052583">
    <property type="entry name" value="ATP-helicase/E3_Ub-Ligase"/>
</dbReference>
<keyword evidence="1" id="KW-0378">Hydrolase</keyword>
<sequence length="658" mass="67956">MERRLALVGDAQAKAEEAQRRVLFHLLARAGVARCRADLAADARGYAGDAPGVAAARAARGRVARDAAGFYDECRALVRRGREPARGLRVAGLHVAADGGGEGWVRTSREPPPRAPAADAEAAFVEFAGPGWARLALGKARRVVAVEVAASARGAFALEARGAAGSAAAPRAGAAEAAVDAALRRVAATRDAALAALEGLAFAGDGAFERETALAGDCGACAADWGASGPRCPNCARVDAIDAFRAQLKSRRGGAERSGVEVNAPATRALCALARFGERRAATATLDALGCGANGESRLAANRDAGIKHEMLLASRAASQAIFALLRENEALSAARRLTVLPAARLYDDLGDDAVAHLVPGDFAAKDMEAELEGAAAATELAALEKTLAFLESHAVADGARRSAPSTREDCVICLEALDGACVYGDGACVAVLPCGHGFHGACLDRVRRSRCPSCNANFSASDVRRAVAATSPEPASGAPGAHGTKLDAFLRDAKAAAARGDQSVVFSNFEEVLDFVARALADAELAVARFTPAGVADFTAPRSSIPFLLAPVGRANNGLTLVNATNVFLLEPPTSHAVELQCVNRVHRVGQRRPTTVFRYVVGATVEAAIHGGHEALRAKRRASDEGEDVVVSKATAAFDDAGVQGLLDHFAAKREA</sequence>
<keyword evidence="2" id="KW-0479">Metal-binding</keyword>
<dbReference type="Proteomes" id="UP001363151">
    <property type="component" value="Unassembled WGS sequence"/>
</dbReference>
<dbReference type="InterPro" id="IPR001841">
    <property type="entry name" value="Znf_RING"/>
</dbReference>
<dbReference type="SUPFAM" id="SSF57850">
    <property type="entry name" value="RING/U-box"/>
    <property type="match status" value="1"/>
</dbReference>
<dbReference type="CDD" id="cd16448">
    <property type="entry name" value="RING-H2"/>
    <property type="match status" value="1"/>
</dbReference>
<dbReference type="SMART" id="SM00184">
    <property type="entry name" value="RING"/>
    <property type="match status" value="1"/>
</dbReference>
<dbReference type="CDD" id="cd18793">
    <property type="entry name" value="SF2_C_SNF"/>
    <property type="match status" value="1"/>
</dbReference>
<proteinExistence type="predicted"/>
<evidence type="ECO:0000259" key="3">
    <source>
        <dbReference type="PROSITE" id="PS50089"/>
    </source>
</evidence>